<dbReference type="GO" id="GO:0030133">
    <property type="term" value="C:transport vesicle"/>
    <property type="evidence" value="ECO:0007669"/>
    <property type="project" value="TreeGrafter"/>
</dbReference>
<proteinExistence type="predicted"/>
<dbReference type="AlphaFoldDB" id="A0A8C0C7B7"/>
<protein>
    <submittedName>
        <fullName evidence="2">Consortin, connexin sorting protein</fullName>
    </submittedName>
</protein>
<feature type="compositionally biased region" description="Polar residues" evidence="1">
    <location>
        <begin position="1"/>
        <end position="13"/>
    </location>
</feature>
<evidence type="ECO:0000256" key="1">
    <source>
        <dbReference type="SAM" id="MobiDB-lite"/>
    </source>
</evidence>
<feature type="compositionally biased region" description="Basic residues" evidence="1">
    <location>
        <begin position="111"/>
        <end position="123"/>
    </location>
</feature>
<dbReference type="GO" id="GO:0042998">
    <property type="term" value="P:positive regulation of Golgi to plasma membrane protein transport"/>
    <property type="evidence" value="ECO:0007669"/>
    <property type="project" value="TreeGrafter"/>
</dbReference>
<accession>A0A8C0C7B7</accession>
<dbReference type="PANTHER" id="PTHR28581:SF1">
    <property type="entry name" value="CONSORTIN"/>
    <property type="match status" value="1"/>
</dbReference>
<evidence type="ECO:0000313" key="2">
    <source>
        <dbReference type="Ensembl" id="ENSBMSP00010001090.1"/>
    </source>
</evidence>
<feature type="compositionally biased region" description="Acidic residues" evidence="1">
    <location>
        <begin position="37"/>
        <end position="46"/>
    </location>
</feature>
<dbReference type="GO" id="GO:0005886">
    <property type="term" value="C:plasma membrane"/>
    <property type="evidence" value="ECO:0007669"/>
    <property type="project" value="TreeGrafter"/>
</dbReference>
<dbReference type="Ensembl" id="ENSBMST00010001209.1">
    <property type="protein sequence ID" value="ENSBMSP00010001090.1"/>
    <property type="gene ID" value="ENSBMSG00010000841.1"/>
</dbReference>
<sequence>MDDSETPTYNLQIEPQDGCHPGDGVESIVTCLPSASDENENQLDGDGDGHELLTSSDSAMGKPEVFEPDSLNNNESCTSSCEVAASENLENTACEGPKDGQDFLRKDPKIPGKRSSRSKKGTVKKIPQDSRVLFPGGGL</sequence>
<dbReference type="GO" id="GO:0005802">
    <property type="term" value="C:trans-Golgi network"/>
    <property type="evidence" value="ECO:0007669"/>
    <property type="project" value="InterPro"/>
</dbReference>
<dbReference type="GO" id="GO:0071253">
    <property type="term" value="F:connexin binding"/>
    <property type="evidence" value="ECO:0007669"/>
    <property type="project" value="InterPro"/>
</dbReference>
<feature type="region of interest" description="Disordered" evidence="1">
    <location>
        <begin position="92"/>
        <end position="139"/>
    </location>
</feature>
<reference evidence="2" key="1">
    <citation type="submission" date="2023-09" db="UniProtKB">
        <authorList>
            <consortium name="Ensembl"/>
        </authorList>
    </citation>
    <scope>IDENTIFICATION</scope>
</reference>
<dbReference type="GeneTree" id="ENSGT00390000005861"/>
<feature type="region of interest" description="Disordered" evidence="1">
    <location>
        <begin position="1"/>
        <end position="77"/>
    </location>
</feature>
<dbReference type="InterPro" id="IPR042318">
    <property type="entry name" value="Consortin"/>
</dbReference>
<organism evidence="2">
    <name type="scientific">Balaenoptera musculus</name>
    <name type="common">Blue whale</name>
    <dbReference type="NCBI Taxonomy" id="9771"/>
    <lineage>
        <taxon>Eukaryota</taxon>
        <taxon>Metazoa</taxon>
        <taxon>Chordata</taxon>
        <taxon>Craniata</taxon>
        <taxon>Vertebrata</taxon>
        <taxon>Euteleostomi</taxon>
        <taxon>Mammalia</taxon>
        <taxon>Eutheria</taxon>
        <taxon>Laurasiatheria</taxon>
        <taxon>Artiodactyla</taxon>
        <taxon>Whippomorpha</taxon>
        <taxon>Cetacea</taxon>
        <taxon>Mysticeti</taxon>
        <taxon>Balaenopteridae</taxon>
        <taxon>Balaenoptera</taxon>
    </lineage>
</organism>
<dbReference type="PANTHER" id="PTHR28581">
    <property type="entry name" value="CONSORTIN"/>
    <property type="match status" value="1"/>
</dbReference>
<gene>
    <name evidence="2" type="primary">CNST</name>
</gene>
<feature type="compositionally biased region" description="Basic and acidic residues" evidence="1">
    <location>
        <begin position="96"/>
        <end position="110"/>
    </location>
</feature>
<name>A0A8C0C7B7_BALMU</name>